<keyword evidence="12" id="KW-0456">Lyase</keyword>
<feature type="domain" description="Photolyase/cryptochrome alpha/beta" evidence="11">
    <location>
        <begin position="7"/>
        <end position="148"/>
    </location>
</feature>
<evidence type="ECO:0000256" key="4">
    <source>
        <dbReference type="ARBA" id="ARBA00022630"/>
    </source>
</evidence>
<comment type="catalytic activity">
    <reaction evidence="7">
        <text>cyclobutadipyrimidine (in DNA) = 2 pyrimidine residues (in DNA).</text>
        <dbReference type="EC" id="4.1.99.3"/>
    </reaction>
</comment>
<gene>
    <name evidence="12" type="ORF">TMES_10810</name>
</gene>
<evidence type="ECO:0000256" key="5">
    <source>
        <dbReference type="ARBA" id="ARBA00022827"/>
    </source>
</evidence>
<evidence type="ECO:0000256" key="6">
    <source>
        <dbReference type="ARBA" id="ARBA00022991"/>
    </source>
</evidence>
<feature type="binding site" evidence="8">
    <location>
        <begin position="255"/>
        <end position="259"/>
    </location>
    <ligand>
        <name>FAD</name>
        <dbReference type="ChEBI" id="CHEBI:57692"/>
    </ligand>
</feature>
<evidence type="ECO:0000313" key="12">
    <source>
        <dbReference type="EMBL" id="OSQ38353.1"/>
    </source>
</evidence>
<dbReference type="FunFam" id="1.10.579.10:FF:000003">
    <property type="entry name" value="Deoxyribodipyrimidine photo-lyase"/>
    <property type="match status" value="1"/>
</dbReference>
<evidence type="ECO:0000256" key="10">
    <source>
        <dbReference type="RuleBase" id="RU004182"/>
    </source>
</evidence>
<comment type="similarity">
    <text evidence="10">Belongs to the DNA photolyase family.</text>
</comment>
<dbReference type="SUPFAM" id="SSF48173">
    <property type="entry name" value="Cryptochrome/photolyase FAD-binding domain"/>
    <property type="match status" value="1"/>
</dbReference>
<proteinExistence type="inferred from homology"/>
<feature type="binding site" evidence="8">
    <location>
        <position position="243"/>
    </location>
    <ligand>
        <name>FAD</name>
        <dbReference type="ChEBI" id="CHEBI:57692"/>
    </ligand>
</feature>
<feature type="site" description="Electron transfer via tryptophanyl radical" evidence="9">
    <location>
        <position position="403"/>
    </location>
</feature>
<dbReference type="PANTHER" id="PTHR11455:SF9">
    <property type="entry name" value="CRYPTOCHROME CIRCADIAN CLOCK 5 ISOFORM X1"/>
    <property type="match status" value="1"/>
</dbReference>
<dbReference type="InterPro" id="IPR018394">
    <property type="entry name" value="DNA_photolyase_1_CS_C"/>
</dbReference>
<evidence type="ECO:0000259" key="11">
    <source>
        <dbReference type="PROSITE" id="PS51645"/>
    </source>
</evidence>
<dbReference type="PRINTS" id="PR00147">
    <property type="entry name" value="DNAPHOTLYASE"/>
</dbReference>
<reference evidence="12 13" key="1">
    <citation type="submission" date="2014-03" db="EMBL/GenBank/DDBJ databases">
        <title>The draft genome sequence of Thalassospira mesophila JCM 18969.</title>
        <authorList>
            <person name="Lai Q."/>
            <person name="Shao Z."/>
        </authorList>
    </citation>
    <scope>NUCLEOTIDE SEQUENCE [LARGE SCALE GENOMIC DNA]</scope>
    <source>
        <strain evidence="12 13">JCM 18969</strain>
    </source>
</reference>
<dbReference type="Gene3D" id="3.40.50.620">
    <property type="entry name" value="HUPs"/>
    <property type="match status" value="1"/>
</dbReference>
<keyword evidence="6 10" id="KW-0157">Chromophore</keyword>
<keyword evidence="4 8" id="KW-0285">Flavoprotein</keyword>
<keyword evidence="13" id="KW-1185">Reference proteome</keyword>
<evidence type="ECO:0000313" key="13">
    <source>
        <dbReference type="Proteomes" id="UP000193391"/>
    </source>
</evidence>
<evidence type="ECO:0000256" key="2">
    <source>
        <dbReference type="ARBA" id="ARBA00013149"/>
    </source>
</evidence>
<dbReference type="InterPro" id="IPR036155">
    <property type="entry name" value="Crypto/Photolyase_N_sf"/>
</dbReference>
<feature type="site" description="Electron transfer via tryptophanyl radical" evidence="9">
    <location>
        <position position="380"/>
    </location>
</feature>
<dbReference type="AlphaFoldDB" id="A0A1Y2KZU6"/>
<dbReference type="Gene3D" id="1.10.579.10">
    <property type="entry name" value="DNA Cyclobutane Dipyrimidine Photolyase, subunit A, domain 3"/>
    <property type="match status" value="1"/>
</dbReference>
<dbReference type="InterPro" id="IPR005101">
    <property type="entry name" value="Cryptochr/Photolyase_FAD-bd"/>
</dbReference>
<dbReference type="GO" id="GO:0003677">
    <property type="term" value="F:DNA binding"/>
    <property type="evidence" value="ECO:0007669"/>
    <property type="project" value="TreeGrafter"/>
</dbReference>
<dbReference type="SUPFAM" id="SSF52425">
    <property type="entry name" value="Cryptochrome/photolyase, N-terminal domain"/>
    <property type="match status" value="1"/>
</dbReference>
<protein>
    <recommendedName>
        <fullName evidence="3">Deoxyribodipyrimidine photo-lyase</fullName>
        <ecNumber evidence="2">4.1.99.3</ecNumber>
    </recommendedName>
</protein>
<dbReference type="PROSITE" id="PS00394">
    <property type="entry name" value="DNA_PHOTOLYASES_1_1"/>
    <property type="match status" value="1"/>
</dbReference>
<evidence type="ECO:0000256" key="9">
    <source>
        <dbReference type="PIRSR" id="PIRSR602081-2"/>
    </source>
</evidence>
<feature type="binding site" evidence="8">
    <location>
        <position position="293"/>
    </location>
    <ligand>
        <name>FAD</name>
        <dbReference type="ChEBI" id="CHEBI:57692"/>
    </ligand>
</feature>
<sequence length="504" mass="57121">MQTPRPPIAVMWFRNDLRLTDNPALHAALNWASDNNGTVLPIYILDDVMEKQLGGATRWWLEQSLSALATAIAAKDSTTENQPSATPLHLFRDNAQQVISRLRDDHDIAAIFWNRSYDPQSVQRDSALKNRCRDVWNLPCESFNSHLLFEPWQVKTGAGTSFKVFSPFWRACLKMPPPARPQPAPKTMPLSAIAPENAVTLAKLALSPTPVDWAEGLAERFTPGEQAARDQLHDFIDDRLVDYADLRDRPDHRVTSELSPHLRFGEISPREIWHALSHHAEAEPGHGKTASKFLSELGWREFAHHVLFHADDLRRKPLQAQFAQFPWRESKTDLQAWQRGQTGYPIVDAGMRELWHTGYMHNRVRMIVGSLLVKHLLQHWQHGLEWFDDTLVDACPAADPFSWQWIGGSGADAAPYFRIFNPVLQGEKFDSNGDYVRQWVPELRDLPTAHIHKPWEAPPLILQGAGVKLGQTYPKPIVDLKGGRDRAMNAYREMKAASTGDNPG</sequence>
<dbReference type="RefSeq" id="WP_085582371.1">
    <property type="nucleotide sequence ID" value="NZ_JFKA01000004.1"/>
</dbReference>
<dbReference type="GO" id="GO:0003904">
    <property type="term" value="F:deoxyribodipyrimidine photo-lyase activity"/>
    <property type="evidence" value="ECO:0007669"/>
    <property type="project" value="UniProtKB-EC"/>
</dbReference>
<dbReference type="GO" id="GO:0009416">
    <property type="term" value="P:response to light stimulus"/>
    <property type="evidence" value="ECO:0007669"/>
    <property type="project" value="TreeGrafter"/>
</dbReference>
<dbReference type="EMBL" id="JFKA01000004">
    <property type="protein sequence ID" value="OSQ38353.1"/>
    <property type="molecule type" value="Genomic_DNA"/>
</dbReference>
<name>A0A1Y2KZU6_9PROT</name>
<dbReference type="GO" id="GO:0071949">
    <property type="term" value="F:FAD binding"/>
    <property type="evidence" value="ECO:0007669"/>
    <property type="project" value="TreeGrafter"/>
</dbReference>
<evidence type="ECO:0000256" key="1">
    <source>
        <dbReference type="ARBA" id="ARBA00001932"/>
    </source>
</evidence>
<evidence type="ECO:0000256" key="8">
    <source>
        <dbReference type="PIRSR" id="PIRSR602081-1"/>
    </source>
</evidence>
<dbReference type="PROSITE" id="PS51645">
    <property type="entry name" value="PHR_CRY_ALPHA_BETA"/>
    <property type="match status" value="1"/>
</dbReference>
<dbReference type="InterPro" id="IPR014729">
    <property type="entry name" value="Rossmann-like_a/b/a_fold"/>
</dbReference>
<evidence type="ECO:0000256" key="3">
    <source>
        <dbReference type="ARBA" id="ARBA00014046"/>
    </source>
</evidence>
<feature type="site" description="Electron transfer via tryptophanyl radical" evidence="9">
    <location>
        <position position="327"/>
    </location>
</feature>
<dbReference type="Pfam" id="PF03441">
    <property type="entry name" value="FAD_binding_7"/>
    <property type="match status" value="1"/>
</dbReference>
<keyword evidence="5 8" id="KW-0274">FAD</keyword>
<accession>A0A1Y2KZU6</accession>
<comment type="cofactor">
    <cofactor evidence="1">
        <name>(6R)-5,10-methylene-5,6,7,8-tetrahydrofolate</name>
        <dbReference type="ChEBI" id="CHEBI:15636"/>
    </cofactor>
</comment>
<dbReference type="InterPro" id="IPR006050">
    <property type="entry name" value="DNA_photolyase_N"/>
</dbReference>
<comment type="cofactor">
    <cofactor evidence="8">
        <name>FAD</name>
        <dbReference type="ChEBI" id="CHEBI:57692"/>
    </cofactor>
    <text evidence="8">Binds 1 FAD per subunit.</text>
</comment>
<dbReference type="OrthoDB" id="9772484at2"/>
<evidence type="ECO:0000256" key="7">
    <source>
        <dbReference type="ARBA" id="ARBA00033999"/>
    </source>
</evidence>
<dbReference type="InterPro" id="IPR002081">
    <property type="entry name" value="Cryptochrome/DNA_photolyase_1"/>
</dbReference>
<dbReference type="EC" id="4.1.99.3" evidence="2"/>
<dbReference type="Gene3D" id="1.25.40.80">
    <property type="match status" value="1"/>
</dbReference>
<dbReference type="InterPro" id="IPR036134">
    <property type="entry name" value="Crypto/Photolyase_FAD-like_sf"/>
</dbReference>
<dbReference type="GO" id="GO:0000719">
    <property type="term" value="P:photoreactive repair"/>
    <property type="evidence" value="ECO:0007669"/>
    <property type="project" value="UniProtKB-ARBA"/>
</dbReference>
<dbReference type="Proteomes" id="UP000193391">
    <property type="component" value="Unassembled WGS sequence"/>
</dbReference>
<organism evidence="12 13">
    <name type="scientific">Thalassospira mesophila</name>
    <dbReference type="NCBI Taxonomy" id="1293891"/>
    <lineage>
        <taxon>Bacteria</taxon>
        <taxon>Pseudomonadati</taxon>
        <taxon>Pseudomonadota</taxon>
        <taxon>Alphaproteobacteria</taxon>
        <taxon>Rhodospirillales</taxon>
        <taxon>Thalassospiraceae</taxon>
        <taxon>Thalassospira</taxon>
    </lineage>
</organism>
<dbReference type="STRING" id="1293891.TMES_10810"/>
<dbReference type="PANTHER" id="PTHR11455">
    <property type="entry name" value="CRYPTOCHROME"/>
    <property type="match status" value="1"/>
</dbReference>
<dbReference type="Pfam" id="PF00875">
    <property type="entry name" value="DNA_photolyase"/>
    <property type="match status" value="1"/>
</dbReference>
<comment type="caution">
    <text evidence="12">The sequence shown here is derived from an EMBL/GenBank/DDBJ whole genome shotgun (WGS) entry which is preliminary data.</text>
</comment>